<evidence type="ECO:0008006" key="3">
    <source>
        <dbReference type="Google" id="ProtNLM"/>
    </source>
</evidence>
<dbReference type="Proteomes" id="UP000485058">
    <property type="component" value="Unassembled WGS sequence"/>
</dbReference>
<gene>
    <name evidence="1" type="ORF">HaLaN_16898</name>
</gene>
<sequence>SGQNTQQLMEGLVVLLKGPATRHLLAGFVSLLPKSERPKFSQMVGAVGTAQETGAKKPRPNGAGGAGASPCCLCKRSPMEVPFAAPCGHKACFTCWQAQLAQHFKCGVCSKQLRRNQLVKLHFE</sequence>
<dbReference type="SUPFAM" id="SSF57850">
    <property type="entry name" value="RING/U-box"/>
    <property type="match status" value="1"/>
</dbReference>
<dbReference type="EMBL" id="BLLF01001534">
    <property type="protein sequence ID" value="GFH19872.1"/>
    <property type="molecule type" value="Genomic_DNA"/>
</dbReference>
<feature type="non-terminal residue" evidence="1">
    <location>
        <position position="1"/>
    </location>
</feature>
<evidence type="ECO:0000313" key="1">
    <source>
        <dbReference type="EMBL" id="GFH19872.1"/>
    </source>
</evidence>
<protein>
    <recommendedName>
        <fullName evidence="3">RING-type domain-containing protein</fullName>
    </recommendedName>
</protein>
<name>A0A699ZV79_HAELA</name>
<dbReference type="AlphaFoldDB" id="A0A699ZV79"/>
<comment type="caution">
    <text evidence="1">The sequence shown here is derived from an EMBL/GenBank/DDBJ whole genome shotgun (WGS) entry which is preliminary data.</text>
</comment>
<accession>A0A699ZV79</accession>
<evidence type="ECO:0000313" key="2">
    <source>
        <dbReference type="Proteomes" id="UP000485058"/>
    </source>
</evidence>
<proteinExistence type="predicted"/>
<dbReference type="InterPro" id="IPR013083">
    <property type="entry name" value="Znf_RING/FYVE/PHD"/>
</dbReference>
<reference evidence="1 2" key="1">
    <citation type="submission" date="2020-02" db="EMBL/GenBank/DDBJ databases">
        <title>Draft genome sequence of Haematococcus lacustris strain NIES-144.</title>
        <authorList>
            <person name="Morimoto D."/>
            <person name="Nakagawa S."/>
            <person name="Yoshida T."/>
            <person name="Sawayama S."/>
        </authorList>
    </citation>
    <scope>NUCLEOTIDE SEQUENCE [LARGE SCALE GENOMIC DNA]</scope>
    <source>
        <strain evidence="1 2">NIES-144</strain>
    </source>
</reference>
<organism evidence="1 2">
    <name type="scientific">Haematococcus lacustris</name>
    <name type="common">Green alga</name>
    <name type="synonym">Haematococcus pluvialis</name>
    <dbReference type="NCBI Taxonomy" id="44745"/>
    <lineage>
        <taxon>Eukaryota</taxon>
        <taxon>Viridiplantae</taxon>
        <taxon>Chlorophyta</taxon>
        <taxon>core chlorophytes</taxon>
        <taxon>Chlorophyceae</taxon>
        <taxon>CS clade</taxon>
        <taxon>Chlamydomonadales</taxon>
        <taxon>Haematococcaceae</taxon>
        <taxon>Haematococcus</taxon>
    </lineage>
</organism>
<keyword evidence="2" id="KW-1185">Reference proteome</keyword>
<dbReference type="Gene3D" id="3.30.40.10">
    <property type="entry name" value="Zinc/RING finger domain, C3HC4 (zinc finger)"/>
    <property type="match status" value="1"/>
</dbReference>